<keyword evidence="3" id="KW-1185">Reference proteome</keyword>
<dbReference type="InterPro" id="IPR003676">
    <property type="entry name" value="SAUR_fam"/>
</dbReference>
<dbReference type="AlphaFoldDB" id="A0A6A1W124"/>
<protein>
    <submittedName>
        <fullName evidence="2">Indole-3-acetic acid-induced protein ARG7</fullName>
    </submittedName>
</protein>
<name>A0A6A1W124_9ROSI</name>
<dbReference type="PANTHER" id="PTHR31374">
    <property type="entry name" value="AUXIN-INDUCED PROTEIN-LIKE-RELATED"/>
    <property type="match status" value="1"/>
</dbReference>
<gene>
    <name evidence="2" type="ORF">CJ030_MR4G008756</name>
</gene>
<comment type="caution">
    <text evidence="2">The sequence shown here is derived from an EMBL/GenBank/DDBJ whole genome shotgun (WGS) entry which is preliminary data.</text>
</comment>
<dbReference type="EMBL" id="RXIC02000022">
    <property type="protein sequence ID" value="KAB1217498.1"/>
    <property type="molecule type" value="Genomic_DNA"/>
</dbReference>
<accession>A0A6A1W124</accession>
<dbReference type="OrthoDB" id="660486at2759"/>
<dbReference type="PANTHER" id="PTHR31374:SF199">
    <property type="entry name" value="SMALL AUXIN-UP RNA-RELATED"/>
    <property type="match status" value="1"/>
</dbReference>
<dbReference type="GO" id="GO:0009733">
    <property type="term" value="P:response to auxin"/>
    <property type="evidence" value="ECO:0007669"/>
    <property type="project" value="InterPro"/>
</dbReference>
<dbReference type="Proteomes" id="UP000516437">
    <property type="component" value="Chromosome 4"/>
</dbReference>
<sequence>MDAEKEKGKKNLIVKTWERCQSFGALNKMLSSPSPRKSLRKTKSWDSTIKPSVDEAQKNKCKVAPQGCFSVYVGPQKQRFAVKIELANHPLFKMLLEDAELEYGYNSAGPILLPCDVDLFHKMLAEMSNSGGKNMTPGRKFAKVSGALQLVLRSPARRSMSGDDKIYGAYRVLSPAHMLKMNEF</sequence>
<reference evidence="2 3" key="1">
    <citation type="journal article" date="2019" name="Plant Biotechnol. J.">
        <title>The red bayberry genome and genetic basis of sex determination.</title>
        <authorList>
            <person name="Jia H.M."/>
            <person name="Jia H.J."/>
            <person name="Cai Q.L."/>
            <person name="Wang Y."/>
            <person name="Zhao H.B."/>
            <person name="Yang W.F."/>
            <person name="Wang G.Y."/>
            <person name="Li Y.H."/>
            <person name="Zhan D.L."/>
            <person name="Shen Y.T."/>
            <person name="Niu Q.F."/>
            <person name="Chang L."/>
            <person name="Qiu J."/>
            <person name="Zhao L."/>
            <person name="Xie H.B."/>
            <person name="Fu W.Y."/>
            <person name="Jin J."/>
            <person name="Li X.W."/>
            <person name="Jiao Y."/>
            <person name="Zhou C.C."/>
            <person name="Tu T."/>
            <person name="Chai C.Y."/>
            <person name="Gao J.L."/>
            <person name="Fan L.J."/>
            <person name="van de Weg E."/>
            <person name="Wang J.Y."/>
            <person name="Gao Z.S."/>
        </authorList>
    </citation>
    <scope>NUCLEOTIDE SEQUENCE [LARGE SCALE GENOMIC DNA]</scope>
    <source>
        <tissue evidence="2">Leaves</tissue>
    </source>
</reference>
<proteinExistence type="inferred from homology"/>
<organism evidence="2 3">
    <name type="scientific">Morella rubra</name>
    <name type="common">Chinese bayberry</name>
    <dbReference type="NCBI Taxonomy" id="262757"/>
    <lineage>
        <taxon>Eukaryota</taxon>
        <taxon>Viridiplantae</taxon>
        <taxon>Streptophyta</taxon>
        <taxon>Embryophyta</taxon>
        <taxon>Tracheophyta</taxon>
        <taxon>Spermatophyta</taxon>
        <taxon>Magnoliopsida</taxon>
        <taxon>eudicotyledons</taxon>
        <taxon>Gunneridae</taxon>
        <taxon>Pentapetalae</taxon>
        <taxon>rosids</taxon>
        <taxon>fabids</taxon>
        <taxon>Fagales</taxon>
        <taxon>Myricaceae</taxon>
        <taxon>Morella</taxon>
    </lineage>
</organism>
<dbReference type="Pfam" id="PF02519">
    <property type="entry name" value="Auxin_inducible"/>
    <property type="match status" value="1"/>
</dbReference>
<evidence type="ECO:0000256" key="1">
    <source>
        <dbReference type="ARBA" id="ARBA00006974"/>
    </source>
</evidence>
<evidence type="ECO:0000313" key="2">
    <source>
        <dbReference type="EMBL" id="KAB1217498.1"/>
    </source>
</evidence>
<comment type="similarity">
    <text evidence="1">Belongs to the ARG7 family.</text>
</comment>
<evidence type="ECO:0000313" key="3">
    <source>
        <dbReference type="Proteomes" id="UP000516437"/>
    </source>
</evidence>